<dbReference type="FunFam" id="3.80.10.10:FF:000041">
    <property type="entry name" value="LRR receptor-like serine/threonine-protein kinase ERECTA"/>
    <property type="match status" value="1"/>
</dbReference>
<evidence type="ECO:0000256" key="1">
    <source>
        <dbReference type="ARBA" id="ARBA00022614"/>
    </source>
</evidence>
<reference evidence="7" key="5">
    <citation type="journal article" date="2021" name="G3 (Bethesda)">
        <title>Aegilops tauschii genome assembly Aet v5.0 features greater sequence contiguity and improved annotation.</title>
        <authorList>
            <person name="Wang L."/>
            <person name="Zhu T."/>
            <person name="Rodriguez J.C."/>
            <person name="Deal K.R."/>
            <person name="Dubcovsky J."/>
            <person name="McGuire P.E."/>
            <person name="Lux T."/>
            <person name="Spannagl M."/>
            <person name="Mayer K.F.X."/>
            <person name="Baldrich P."/>
            <person name="Meyers B.C."/>
            <person name="Huo N."/>
            <person name="Gu Y.Q."/>
            <person name="Zhou H."/>
            <person name="Devos K.M."/>
            <person name="Bennetzen J.L."/>
            <person name="Unver T."/>
            <person name="Budak H."/>
            <person name="Gulick P.J."/>
            <person name="Galiba G."/>
            <person name="Kalapos B."/>
            <person name="Nelson D.R."/>
            <person name="Li P."/>
            <person name="You F.M."/>
            <person name="Luo M.C."/>
            <person name="Dvorak J."/>
        </authorList>
    </citation>
    <scope>NUCLEOTIDE SEQUENCE [LARGE SCALE GENOMIC DNA]</scope>
    <source>
        <strain evidence="7">cv. AL8/78</strain>
    </source>
</reference>
<organism evidence="7 8">
    <name type="scientific">Aegilops tauschii subsp. strangulata</name>
    <name type="common">Goatgrass</name>
    <dbReference type="NCBI Taxonomy" id="200361"/>
    <lineage>
        <taxon>Eukaryota</taxon>
        <taxon>Viridiplantae</taxon>
        <taxon>Streptophyta</taxon>
        <taxon>Embryophyta</taxon>
        <taxon>Tracheophyta</taxon>
        <taxon>Spermatophyta</taxon>
        <taxon>Magnoliopsida</taxon>
        <taxon>Liliopsida</taxon>
        <taxon>Poales</taxon>
        <taxon>Poaceae</taxon>
        <taxon>BOP clade</taxon>
        <taxon>Pooideae</taxon>
        <taxon>Triticodae</taxon>
        <taxon>Triticeae</taxon>
        <taxon>Triticinae</taxon>
        <taxon>Aegilops</taxon>
    </lineage>
</organism>
<dbReference type="PANTHER" id="PTHR48006:SF34">
    <property type="entry name" value="OS08G0203700 PROTEIN"/>
    <property type="match status" value="1"/>
</dbReference>
<evidence type="ECO:0000313" key="7">
    <source>
        <dbReference type="EnsemblPlants" id="AET2Gv20189600.1"/>
    </source>
</evidence>
<dbReference type="GO" id="GO:0005886">
    <property type="term" value="C:plasma membrane"/>
    <property type="evidence" value="ECO:0007669"/>
    <property type="project" value="TreeGrafter"/>
</dbReference>
<dbReference type="EnsemblPlants" id="AET2Gv20189600.1">
    <property type="protein sequence ID" value="AET2Gv20189600.1"/>
    <property type="gene ID" value="AET2Gv20189600"/>
</dbReference>
<reference evidence="8" key="1">
    <citation type="journal article" date="2014" name="Science">
        <title>Ancient hybridizations among the ancestral genomes of bread wheat.</title>
        <authorList>
            <consortium name="International Wheat Genome Sequencing Consortium,"/>
            <person name="Marcussen T."/>
            <person name="Sandve S.R."/>
            <person name="Heier L."/>
            <person name="Spannagl M."/>
            <person name="Pfeifer M."/>
            <person name="Jakobsen K.S."/>
            <person name="Wulff B.B."/>
            <person name="Steuernagel B."/>
            <person name="Mayer K.F."/>
            <person name="Olsen O.A."/>
        </authorList>
    </citation>
    <scope>NUCLEOTIDE SEQUENCE [LARGE SCALE GENOMIC DNA]</scope>
    <source>
        <strain evidence="8">cv. AL8/78</strain>
    </source>
</reference>
<keyword evidence="8" id="KW-1185">Reference proteome</keyword>
<dbReference type="Proteomes" id="UP000015105">
    <property type="component" value="Chromosome 2D"/>
</dbReference>
<proteinExistence type="predicted"/>
<dbReference type="InterPro" id="IPR051824">
    <property type="entry name" value="LRR_Rcpt-Like_S/T_Kinase"/>
</dbReference>
<keyword evidence="2 5" id="KW-0732">Signal</keyword>
<dbReference type="SUPFAM" id="SSF52058">
    <property type="entry name" value="L domain-like"/>
    <property type="match status" value="1"/>
</dbReference>
<feature type="domain" description="Disease resistance R13L4/SHOC-2-like LRR" evidence="6">
    <location>
        <begin position="142"/>
        <end position="249"/>
    </location>
</feature>
<dbReference type="Gene3D" id="3.80.10.10">
    <property type="entry name" value="Ribonuclease Inhibitor"/>
    <property type="match status" value="3"/>
</dbReference>
<name>A0A453ALT3_AEGTS</name>
<reference evidence="8" key="2">
    <citation type="journal article" date="2017" name="Nat. Plants">
        <title>The Aegilops tauschii genome reveals multiple impacts of transposons.</title>
        <authorList>
            <person name="Zhao G."/>
            <person name="Zou C."/>
            <person name="Li K."/>
            <person name="Wang K."/>
            <person name="Li T."/>
            <person name="Gao L."/>
            <person name="Zhang X."/>
            <person name="Wang H."/>
            <person name="Yang Z."/>
            <person name="Liu X."/>
            <person name="Jiang W."/>
            <person name="Mao L."/>
            <person name="Kong X."/>
            <person name="Jiao Y."/>
            <person name="Jia J."/>
        </authorList>
    </citation>
    <scope>NUCLEOTIDE SEQUENCE [LARGE SCALE GENOMIC DNA]</scope>
    <source>
        <strain evidence="8">cv. AL8/78</strain>
    </source>
</reference>
<reference evidence="7" key="4">
    <citation type="submission" date="2019-03" db="UniProtKB">
        <authorList>
            <consortium name="EnsemblPlants"/>
        </authorList>
    </citation>
    <scope>IDENTIFICATION</scope>
</reference>
<dbReference type="STRING" id="200361.A0A453ALT3"/>
<evidence type="ECO:0000256" key="4">
    <source>
        <dbReference type="ARBA" id="ARBA00023180"/>
    </source>
</evidence>
<dbReference type="PANTHER" id="PTHR48006">
    <property type="entry name" value="LEUCINE-RICH REPEAT-CONTAINING PROTEIN DDB_G0281931-RELATED"/>
    <property type="match status" value="1"/>
</dbReference>
<evidence type="ECO:0000256" key="5">
    <source>
        <dbReference type="SAM" id="SignalP"/>
    </source>
</evidence>
<dbReference type="AlphaFoldDB" id="A0A453ALT3"/>
<reference evidence="7" key="3">
    <citation type="journal article" date="2017" name="Nature">
        <title>Genome sequence of the progenitor of the wheat D genome Aegilops tauschii.</title>
        <authorList>
            <person name="Luo M.C."/>
            <person name="Gu Y.Q."/>
            <person name="Puiu D."/>
            <person name="Wang H."/>
            <person name="Twardziok S.O."/>
            <person name="Deal K.R."/>
            <person name="Huo N."/>
            <person name="Zhu T."/>
            <person name="Wang L."/>
            <person name="Wang Y."/>
            <person name="McGuire P.E."/>
            <person name="Liu S."/>
            <person name="Long H."/>
            <person name="Ramasamy R.K."/>
            <person name="Rodriguez J.C."/>
            <person name="Van S.L."/>
            <person name="Yuan L."/>
            <person name="Wang Z."/>
            <person name="Xia Z."/>
            <person name="Xiao L."/>
            <person name="Anderson O.D."/>
            <person name="Ouyang S."/>
            <person name="Liang Y."/>
            <person name="Zimin A.V."/>
            <person name="Pertea G."/>
            <person name="Qi P."/>
            <person name="Bennetzen J.L."/>
            <person name="Dai X."/>
            <person name="Dawson M.W."/>
            <person name="Muller H.G."/>
            <person name="Kugler K."/>
            <person name="Rivarola-Duarte L."/>
            <person name="Spannagl M."/>
            <person name="Mayer K.F.X."/>
            <person name="Lu F.H."/>
            <person name="Bevan M.W."/>
            <person name="Leroy P."/>
            <person name="Li P."/>
            <person name="You F.M."/>
            <person name="Sun Q."/>
            <person name="Liu Z."/>
            <person name="Lyons E."/>
            <person name="Wicker T."/>
            <person name="Salzberg S.L."/>
            <person name="Devos K.M."/>
            <person name="Dvorak J."/>
        </authorList>
    </citation>
    <scope>NUCLEOTIDE SEQUENCE [LARGE SCALE GENOMIC DNA]</scope>
    <source>
        <strain evidence="7">cv. AL8/78</strain>
    </source>
</reference>
<dbReference type="InterPro" id="IPR001611">
    <property type="entry name" value="Leu-rich_rpt"/>
</dbReference>
<dbReference type="Gramene" id="AET2Gv20189600.1">
    <property type="protein sequence ID" value="AET2Gv20189600.1"/>
    <property type="gene ID" value="AET2Gv20189600"/>
</dbReference>
<dbReference type="Pfam" id="PF00560">
    <property type="entry name" value="LRR_1"/>
    <property type="match status" value="1"/>
</dbReference>
<protein>
    <recommendedName>
        <fullName evidence="6">Disease resistance R13L4/SHOC-2-like LRR domain-containing protein</fullName>
    </recommendedName>
</protein>
<accession>A0A453ALT3</accession>
<keyword evidence="1" id="KW-0433">Leucine-rich repeat</keyword>
<feature type="chain" id="PRO_5019317962" description="Disease resistance R13L4/SHOC-2-like LRR domain-containing protein" evidence="5">
    <location>
        <begin position="30"/>
        <end position="334"/>
    </location>
</feature>
<keyword evidence="4" id="KW-0325">Glycoprotein</keyword>
<sequence>TMRRHELVSPSCCLSGLVLLLLLALSARAQRQAQTDPSEVAALNAIFSRWGLRASTAWNISGEPCSGAAIDDTTDIDNDPNFNPAIKCDCSYNASTICHITRLKVYRLDVVGQIPAELQNLTYLTNLNLAQNYLTGSLPTFLEKLTQLQYLHLGTNALTGVLPRELGNLENLISLYIDSCGLSGELPSTFSNLKKLMILWASDNDFTGKIPDYIGNLSNLTDLRLHGNNFDGPIPASFSNLVNMTNLRIGDLTGEVSSLAFVANMTLLKTLVLRNSRISDNLASADFSKFVNLNYLDLSFNSITGKVSPTLLNLNTLNLLFLGSNITSLGAYQT</sequence>
<evidence type="ECO:0000256" key="2">
    <source>
        <dbReference type="ARBA" id="ARBA00022729"/>
    </source>
</evidence>
<evidence type="ECO:0000256" key="3">
    <source>
        <dbReference type="ARBA" id="ARBA00022737"/>
    </source>
</evidence>
<dbReference type="InterPro" id="IPR032675">
    <property type="entry name" value="LRR_dom_sf"/>
</dbReference>
<feature type="signal peptide" evidence="5">
    <location>
        <begin position="1"/>
        <end position="29"/>
    </location>
</feature>
<dbReference type="Pfam" id="PF23598">
    <property type="entry name" value="LRR_14"/>
    <property type="match status" value="1"/>
</dbReference>
<keyword evidence="3" id="KW-0677">Repeat</keyword>
<dbReference type="InterPro" id="IPR055414">
    <property type="entry name" value="LRR_R13L4/SHOC2-like"/>
</dbReference>
<evidence type="ECO:0000259" key="6">
    <source>
        <dbReference type="Pfam" id="PF23598"/>
    </source>
</evidence>
<evidence type="ECO:0000313" key="8">
    <source>
        <dbReference type="Proteomes" id="UP000015105"/>
    </source>
</evidence>